<dbReference type="GO" id="GO:0004794">
    <property type="term" value="F:threonine deaminase activity"/>
    <property type="evidence" value="ECO:0007669"/>
    <property type="project" value="UniProtKB-EC"/>
</dbReference>
<dbReference type="InterPro" id="IPR045865">
    <property type="entry name" value="ACT-like_dom_sf"/>
</dbReference>
<dbReference type="SUPFAM" id="SSF55021">
    <property type="entry name" value="ACT-like"/>
    <property type="match status" value="1"/>
</dbReference>
<sequence length="430" mass="46641">MFIKCRNFAFHAFENALQYIVEYGRNMMEFQKILEANSTLQHVVSKTPLVHADKIHKNLWIKAENLQGTGAFKLRGAYHKISQLSWEEKAKGVIAASAGNHAQGVAYACAAMNIKGTIVMPKTAPLSKIEATRSYGVEVELQGDTFNDAYAYAKNLQEITGAVFIEPFDDEAVIAGQGTIGLEIIERMSDVDTVIVPIGGGGLISGIALAIKTLKPDCRVIGVQSENAASMKNSLEQKKIITLDSVSTIADGIAVKTPGKLTYELCRQYVDEVVSVSEEEIAAAILFLLEKMKMVAEGAGATSVAAAMFHKVDLEKHKCVAVLSGGNIDVNLLSKIIDLGLMKTGRKAVINMNVVDKPGNLTRMLELISRTGANIISVNHNRIQNGILFHQCRVGVVIETNNHAHIKGVITSLKENGYMANLVDGDENFN</sequence>
<dbReference type="UniPathway" id="UPA00052">
    <property type="reaction ID" value="UER00507"/>
</dbReference>
<dbReference type="STRING" id="428127.EUBDOL_01443"/>
<dbReference type="GO" id="GO:0009097">
    <property type="term" value="P:isoleucine biosynthetic process"/>
    <property type="evidence" value="ECO:0007669"/>
    <property type="project" value="UniProtKB-UniPathway"/>
</dbReference>
<dbReference type="InterPro" id="IPR036052">
    <property type="entry name" value="TrpB-like_PALP_sf"/>
</dbReference>
<evidence type="ECO:0000259" key="15">
    <source>
        <dbReference type="Pfam" id="PF00291"/>
    </source>
</evidence>
<dbReference type="InterPro" id="IPR001926">
    <property type="entry name" value="TrpB-like_PALP"/>
</dbReference>
<comment type="similarity">
    <text evidence="5">Belongs to the serine/threonine dehydratase family.</text>
</comment>
<dbReference type="PROSITE" id="PS00165">
    <property type="entry name" value="DEHYDRATASE_SER_THR"/>
    <property type="match status" value="1"/>
</dbReference>
<evidence type="ECO:0000256" key="6">
    <source>
        <dbReference type="ARBA" id="ARBA00011447"/>
    </source>
</evidence>
<evidence type="ECO:0000313" key="16">
    <source>
        <dbReference type="EMBL" id="EDP10844.1"/>
    </source>
</evidence>
<evidence type="ECO:0000256" key="12">
    <source>
        <dbReference type="ARBA" id="ARBA00023239"/>
    </source>
</evidence>
<dbReference type="FunFam" id="3.40.50.1100:FF:000005">
    <property type="entry name" value="Threonine dehydratase catabolic"/>
    <property type="match status" value="1"/>
</dbReference>
<dbReference type="SUPFAM" id="SSF53686">
    <property type="entry name" value="Tryptophan synthase beta subunit-like PLP-dependent enzymes"/>
    <property type="match status" value="1"/>
</dbReference>
<evidence type="ECO:0000256" key="13">
    <source>
        <dbReference type="ARBA" id="ARBA00025527"/>
    </source>
</evidence>
<evidence type="ECO:0000256" key="10">
    <source>
        <dbReference type="ARBA" id="ARBA00022624"/>
    </source>
</evidence>
<dbReference type="PANTHER" id="PTHR48078:SF6">
    <property type="entry name" value="L-THREONINE DEHYDRATASE CATABOLIC TDCB"/>
    <property type="match status" value="1"/>
</dbReference>
<comment type="catalytic activity">
    <reaction evidence="1">
        <text>L-threonine = 2-oxobutanoate + NH4(+)</text>
        <dbReference type="Rhea" id="RHEA:22108"/>
        <dbReference type="ChEBI" id="CHEBI:16763"/>
        <dbReference type="ChEBI" id="CHEBI:28938"/>
        <dbReference type="ChEBI" id="CHEBI:57926"/>
        <dbReference type="EC" id="4.3.1.19"/>
    </reaction>
</comment>
<evidence type="ECO:0000256" key="4">
    <source>
        <dbReference type="ARBA" id="ARBA00004958"/>
    </source>
</evidence>
<gene>
    <name evidence="16" type="primary">ilvA</name>
    <name evidence="16" type="ORF">EUBDOL_01443</name>
</gene>
<name>A8RCM2_9FIRM</name>
<evidence type="ECO:0000256" key="3">
    <source>
        <dbReference type="ARBA" id="ARBA00004810"/>
    </source>
</evidence>
<keyword evidence="11" id="KW-0663">Pyridoxal phosphate</keyword>
<dbReference type="Pfam" id="PF00291">
    <property type="entry name" value="PALP"/>
    <property type="match status" value="1"/>
</dbReference>
<dbReference type="GO" id="GO:0003941">
    <property type="term" value="F:L-serine ammonia-lyase activity"/>
    <property type="evidence" value="ECO:0007669"/>
    <property type="project" value="TreeGrafter"/>
</dbReference>
<evidence type="ECO:0000313" key="17">
    <source>
        <dbReference type="Proteomes" id="UP000004090"/>
    </source>
</evidence>
<dbReference type="PANTHER" id="PTHR48078">
    <property type="entry name" value="THREONINE DEHYDRATASE, MITOCHONDRIAL-RELATED"/>
    <property type="match status" value="1"/>
</dbReference>
<dbReference type="Proteomes" id="UP000004090">
    <property type="component" value="Unassembled WGS sequence"/>
</dbReference>
<dbReference type="InterPro" id="IPR044561">
    <property type="entry name" value="ACT_ThrD-II-like"/>
</dbReference>
<dbReference type="NCBIfam" id="TIGR01127">
    <property type="entry name" value="ilvA_1Cterm"/>
    <property type="match status" value="1"/>
</dbReference>
<keyword evidence="9" id="KW-0021">Allosteric enzyme</keyword>
<organism evidence="16 17">
    <name type="scientific">Amedibacillus dolichus DSM 3991</name>
    <dbReference type="NCBI Taxonomy" id="428127"/>
    <lineage>
        <taxon>Bacteria</taxon>
        <taxon>Bacillati</taxon>
        <taxon>Bacillota</taxon>
        <taxon>Erysipelotrichia</taxon>
        <taxon>Erysipelotrichales</taxon>
        <taxon>Erysipelotrichaceae</taxon>
        <taxon>Amedibacillus</taxon>
    </lineage>
</organism>
<dbReference type="GO" id="GO:0030170">
    <property type="term" value="F:pyridoxal phosphate binding"/>
    <property type="evidence" value="ECO:0007669"/>
    <property type="project" value="InterPro"/>
</dbReference>
<accession>A8RCM2</accession>
<evidence type="ECO:0000256" key="8">
    <source>
        <dbReference type="ARBA" id="ARBA00022248"/>
    </source>
</evidence>
<comment type="function">
    <text evidence="13">Catalyzes the anaerobic formation of alpha-ketobutyrate and ammonia from threonine in a two-step reaction. The first step involved a dehydration of threonine and a production of enamine intermediates (aminocrotonate), which tautomerizes to its imine form (iminobutyrate). Both intermediates are unstable and short-lived. The second step is the nonenzymatic hydrolysis of the enamine/imine intermediates to form 2-ketobutyrate and free ammonia. In the low water environment of the cell, the second step is accelerated by RidA.</text>
</comment>
<dbReference type="InterPro" id="IPR000634">
    <property type="entry name" value="Ser/Thr_deHydtase_PyrdxlP-BS"/>
</dbReference>
<keyword evidence="12 16" id="KW-0456">Lyase</keyword>
<feature type="domain" description="Tryptophan synthase beta chain-like PALP" evidence="15">
    <location>
        <begin position="43"/>
        <end position="325"/>
    </location>
</feature>
<dbReference type="InterPro" id="IPR050147">
    <property type="entry name" value="Ser/Thr_Dehydratase"/>
</dbReference>
<evidence type="ECO:0000256" key="2">
    <source>
        <dbReference type="ARBA" id="ARBA00001933"/>
    </source>
</evidence>
<dbReference type="FunFam" id="3.40.50.1100:FF:000007">
    <property type="entry name" value="L-threonine dehydratase catabolic TdcB"/>
    <property type="match status" value="1"/>
</dbReference>
<evidence type="ECO:0000256" key="14">
    <source>
        <dbReference type="ARBA" id="ARBA00031427"/>
    </source>
</evidence>
<comment type="pathway">
    <text evidence="3">Amino-acid biosynthesis; L-isoleucine biosynthesis; 2-oxobutanoate from L-threonine: step 1/1.</text>
</comment>
<keyword evidence="10" id="KW-0100">Branched-chain amino acid biosynthesis</keyword>
<dbReference type="AlphaFoldDB" id="A8RCM2"/>
<comment type="cofactor">
    <cofactor evidence="2">
        <name>pyridoxal 5'-phosphate</name>
        <dbReference type="ChEBI" id="CHEBI:597326"/>
    </cofactor>
</comment>
<comment type="subunit">
    <text evidence="6">In the native structure, TdcB is in a dimeric form, whereas in the TdcB-AMP complex, it exists in a tetrameric form (dimer of dimers).</text>
</comment>
<dbReference type="CDD" id="cd04886">
    <property type="entry name" value="ACT_ThrD-II-like"/>
    <property type="match status" value="1"/>
</dbReference>
<keyword evidence="10" id="KW-0028">Amino-acid biosynthesis</keyword>
<proteinExistence type="inferred from homology"/>
<evidence type="ECO:0000256" key="1">
    <source>
        <dbReference type="ARBA" id="ARBA00001274"/>
    </source>
</evidence>
<comment type="pathway">
    <text evidence="4">Amino-acid degradation; L-threonine degradation via propanoate pathway; propanoate from L-threonine: step 1/4.</text>
</comment>
<dbReference type="UniPathway" id="UPA00047">
    <property type="reaction ID" value="UER00054"/>
</dbReference>
<dbReference type="EC" id="4.3.1.19" evidence="7"/>
<dbReference type="GO" id="GO:0070689">
    <property type="term" value="P:L-threonine catabolic process to propionate"/>
    <property type="evidence" value="ECO:0007669"/>
    <property type="project" value="UniProtKB-UniPathway"/>
</dbReference>
<reference evidence="16 17" key="1">
    <citation type="submission" date="2007-09" db="EMBL/GenBank/DDBJ databases">
        <title>Draft genome sequence of Eubacterium dolichum (DSM 3991).</title>
        <authorList>
            <person name="Sudarsanam P."/>
            <person name="Ley R."/>
            <person name="Guruge J."/>
            <person name="Turnbaugh P.J."/>
            <person name="Mahowald M."/>
            <person name="Liep D."/>
            <person name="Gordon J."/>
        </authorList>
    </citation>
    <scope>NUCLEOTIDE SEQUENCE [LARGE SCALE GENOMIC DNA]</scope>
    <source>
        <strain evidence="16 17">DSM 3991</strain>
    </source>
</reference>
<reference evidence="16 17" key="2">
    <citation type="submission" date="2007-09" db="EMBL/GenBank/DDBJ databases">
        <authorList>
            <person name="Fulton L."/>
            <person name="Clifton S."/>
            <person name="Fulton B."/>
            <person name="Xu J."/>
            <person name="Minx P."/>
            <person name="Pepin K.H."/>
            <person name="Johnson M."/>
            <person name="Thiruvilangam P."/>
            <person name="Bhonagiri V."/>
            <person name="Nash W.E."/>
            <person name="Mardis E.R."/>
            <person name="Wilson R.K."/>
        </authorList>
    </citation>
    <scope>NUCLEOTIDE SEQUENCE [LARGE SCALE GENOMIC DNA]</scope>
    <source>
        <strain evidence="16 17">DSM 3991</strain>
    </source>
</reference>
<dbReference type="HOGENOM" id="CLU_021152_4_1_9"/>
<dbReference type="CDD" id="cd01562">
    <property type="entry name" value="Thr-dehyd"/>
    <property type="match status" value="1"/>
</dbReference>
<protein>
    <recommendedName>
        <fullName evidence="8">L-threonine dehydratase catabolic TdcB</fullName>
        <ecNumber evidence="7">4.3.1.19</ecNumber>
    </recommendedName>
    <alternativeName>
        <fullName evidence="14">Threonine deaminase</fullName>
    </alternativeName>
</protein>
<evidence type="ECO:0000256" key="5">
    <source>
        <dbReference type="ARBA" id="ARBA00010869"/>
    </source>
</evidence>
<dbReference type="Gene3D" id="3.40.50.1100">
    <property type="match status" value="2"/>
</dbReference>
<dbReference type="eggNOG" id="COG1171">
    <property type="taxonomic scope" value="Bacteria"/>
</dbReference>
<dbReference type="GO" id="GO:0006565">
    <property type="term" value="P:L-serine catabolic process"/>
    <property type="evidence" value="ECO:0007669"/>
    <property type="project" value="TreeGrafter"/>
</dbReference>
<evidence type="ECO:0000256" key="11">
    <source>
        <dbReference type="ARBA" id="ARBA00022898"/>
    </source>
</evidence>
<evidence type="ECO:0000256" key="7">
    <source>
        <dbReference type="ARBA" id="ARBA00012096"/>
    </source>
</evidence>
<evidence type="ECO:0000256" key="9">
    <source>
        <dbReference type="ARBA" id="ARBA00022533"/>
    </source>
</evidence>
<dbReference type="EMBL" id="ABAW02000021">
    <property type="protein sequence ID" value="EDP10844.1"/>
    <property type="molecule type" value="Genomic_DNA"/>
</dbReference>
<keyword evidence="10" id="KW-0412">Isoleucine biosynthesis</keyword>
<comment type="caution">
    <text evidence="16">The sequence shown here is derived from an EMBL/GenBank/DDBJ whole genome shotgun (WGS) entry which is preliminary data.</text>
</comment>
<dbReference type="InterPro" id="IPR005789">
    <property type="entry name" value="Thr_deHydtase_catblc"/>
</dbReference>